<accession>A0A3M0G409</accession>
<sequence length="328" mass="34972">MRVTAAGSLPGDDFRGALGAVTEVLPDILPLPELPGRGVGSQMVGRTLGLIDGLGFDLQPAGWRLTTSSGSGADHRRARSQWRFDLDDAEELLQGFGGVLKVAVAGPWTLAASVERPTGDRLLADHGARREMAQALAHGVGSLFADLSRRLPETTLRLQVDEPLVVSVAEAQVPTASGFSRHRRVHAPELSGALSPLIAIDRDAILHCCADGAWLPLARSAGFASASLDLTLFETGRLRDVVGQWLADDLSMVLGVVDTARHEVQSADDLVTRALGFLRPLGLDPEVLRDRVVLGTACGLAGWSLPDAMAQLEQLRRAGELIDEQLER</sequence>
<organism evidence="1 2">
    <name type="scientific">Tessaracoccus antarcticus</name>
    <dbReference type="NCBI Taxonomy" id="2479848"/>
    <lineage>
        <taxon>Bacteria</taxon>
        <taxon>Bacillati</taxon>
        <taxon>Actinomycetota</taxon>
        <taxon>Actinomycetes</taxon>
        <taxon>Propionibacteriales</taxon>
        <taxon>Propionibacteriaceae</taxon>
        <taxon>Tessaracoccus</taxon>
    </lineage>
</organism>
<gene>
    <name evidence="1" type="ORF">EAX62_11810</name>
</gene>
<proteinExistence type="predicted"/>
<dbReference type="AlphaFoldDB" id="A0A3M0G409"/>
<protein>
    <submittedName>
        <fullName evidence="1">Methionine synthase</fullName>
    </submittedName>
</protein>
<reference evidence="1 2" key="1">
    <citation type="submission" date="2018-10" db="EMBL/GenBank/DDBJ databases">
        <title>Tessaracoccus antarcticuss sp. nov., isolated from sediment.</title>
        <authorList>
            <person name="Zhou L.Y."/>
            <person name="Du Z.J."/>
        </authorList>
    </citation>
    <scope>NUCLEOTIDE SEQUENCE [LARGE SCALE GENOMIC DNA]</scope>
    <source>
        <strain evidence="1 2">JDX10</strain>
    </source>
</reference>
<comment type="caution">
    <text evidence="1">The sequence shown here is derived from an EMBL/GenBank/DDBJ whole genome shotgun (WGS) entry which is preliminary data.</text>
</comment>
<evidence type="ECO:0000313" key="2">
    <source>
        <dbReference type="Proteomes" id="UP000275256"/>
    </source>
</evidence>
<dbReference type="RefSeq" id="WP_121901928.1">
    <property type="nucleotide sequence ID" value="NZ_REFW01000003.1"/>
</dbReference>
<dbReference type="InterPro" id="IPR038071">
    <property type="entry name" value="UROD/MetE-like_sf"/>
</dbReference>
<evidence type="ECO:0000313" key="1">
    <source>
        <dbReference type="EMBL" id="RMB58807.1"/>
    </source>
</evidence>
<name>A0A3M0G409_9ACTN</name>
<dbReference type="SUPFAM" id="SSF51726">
    <property type="entry name" value="UROD/MetE-like"/>
    <property type="match status" value="1"/>
</dbReference>
<dbReference type="EMBL" id="REFW01000003">
    <property type="protein sequence ID" value="RMB58807.1"/>
    <property type="molecule type" value="Genomic_DNA"/>
</dbReference>
<dbReference type="OrthoDB" id="5242426at2"/>
<dbReference type="Gene3D" id="3.20.20.210">
    <property type="match status" value="1"/>
</dbReference>
<dbReference type="Proteomes" id="UP000275256">
    <property type="component" value="Unassembled WGS sequence"/>
</dbReference>
<keyword evidence="2" id="KW-1185">Reference proteome</keyword>